<dbReference type="PANTHER" id="PTHR13512">
    <property type="entry name" value="MEDIATOR COMPLEX SUBUNIT 28"/>
    <property type="match status" value="1"/>
</dbReference>
<evidence type="ECO:0000256" key="3">
    <source>
        <dbReference type="ARBA" id="ARBA00019683"/>
    </source>
</evidence>
<organism evidence="12 13">
    <name type="scientific">Lymnaea stagnalis</name>
    <name type="common">Great pond snail</name>
    <name type="synonym">Helix stagnalis</name>
    <dbReference type="NCBI Taxonomy" id="6523"/>
    <lineage>
        <taxon>Eukaryota</taxon>
        <taxon>Metazoa</taxon>
        <taxon>Spiralia</taxon>
        <taxon>Lophotrochozoa</taxon>
        <taxon>Mollusca</taxon>
        <taxon>Gastropoda</taxon>
        <taxon>Heterobranchia</taxon>
        <taxon>Euthyneura</taxon>
        <taxon>Panpulmonata</taxon>
        <taxon>Hygrophila</taxon>
        <taxon>Lymnaeoidea</taxon>
        <taxon>Lymnaeidae</taxon>
        <taxon>Lymnaea</taxon>
    </lineage>
</organism>
<feature type="coiled-coil region" evidence="10">
    <location>
        <begin position="80"/>
        <end position="107"/>
    </location>
</feature>
<keyword evidence="6" id="KW-0010">Activator</keyword>
<keyword evidence="8" id="KW-0539">Nucleus</keyword>
<evidence type="ECO:0000256" key="9">
    <source>
        <dbReference type="ARBA" id="ARBA00031964"/>
    </source>
</evidence>
<keyword evidence="4" id="KW-0805">Transcription regulation</keyword>
<reference evidence="12 13" key="1">
    <citation type="submission" date="2024-04" db="EMBL/GenBank/DDBJ databases">
        <authorList>
            <consortium name="Genoscope - CEA"/>
            <person name="William W."/>
        </authorList>
    </citation>
    <scope>NUCLEOTIDE SEQUENCE [LARGE SCALE GENOMIC DNA]</scope>
</reference>
<comment type="subcellular location">
    <subcellularLocation>
        <location evidence="1">Nucleus</location>
    </subcellularLocation>
</comment>
<feature type="compositionally biased region" description="Polar residues" evidence="11">
    <location>
        <begin position="160"/>
        <end position="173"/>
    </location>
</feature>
<dbReference type="AlphaFoldDB" id="A0AAV2H919"/>
<gene>
    <name evidence="12" type="ORF">GSLYS_00002901001</name>
</gene>
<dbReference type="Proteomes" id="UP001497497">
    <property type="component" value="Unassembled WGS sequence"/>
</dbReference>
<dbReference type="InterPro" id="IPR021640">
    <property type="entry name" value="Mediator_Med28"/>
</dbReference>
<name>A0AAV2H919_LYMST</name>
<dbReference type="PANTHER" id="PTHR13512:SF2">
    <property type="entry name" value="MEDIATOR OF RNA POLYMERASE II TRANSCRIPTION SUBUNIT 28"/>
    <property type="match status" value="1"/>
</dbReference>
<protein>
    <recommendedName>
        <fullName evidence="3">Mediator of RNA polymerase II transcription subunit 28</fullName>
    </recommendedName>
    <alternativeName>
        <fullName evidence="9">Mediator complex subunit 28</fullName>
    </alternativeName>
</protein>
<accession>A0AAV2H919</accession>
<evidence type="ECO:0000256" key="6">
    <source>
        <dbReference type="ARBA" id="ARBA00023159"/>
    </source>
</evidence>
<evidence type="ECO:0000256" key="5">
    <source>
        <dbReference type="ARBA" id="ARBA00023054"/>
    </source>
</evidence>
<evidence type="ECO:0000256" key="4">
    <source>
        <dbReference type="ARBA" id="ARBA00023015"/>
    </source>
</evidence>
<evidence type="ECO:0000313" key="12">
    <source>
        <dbReference type="EMBL" id="CAL1528731.1"/>
    </source>
</evidence>
<evidence type="ECO:0000256" key="1">
    <source>
        <dbReference type="ARBA" id="ARBA00004123"/>
    </source>
</evidence>
<keyword evidence="5 10" id="KW-0175">Coiled coil</keyword>
<sequence>MATPNNDSGASATPHLVDDFEAAFQNCISLLTSQENFNVQDTEETRMSVESSLQRFLESARQMETFFLNKRLILSVSKPEHVLNEDISDLKIELERKEKLIEKHHEKLPKWQALLRANAPPPTTTPSSPFSGTQAPPHQTMAPAPSMQPTNVGQPMGVSPAQTMMSQQASNMPPGQYPGPPAGHPGQYNMPPPAYPQGPLAYLERMV</sequence>
<comment type="caution">
    <text evidence="12">The sequence shown here is derived from an EMBL/GenBank/DDBJ whole genome shotgun (WGS) entry which is preliminary data.</text>
</comment>
<keyword evidence="7" id="KW-0804">Transcription</keyword>
<evidence type="ECO:0000256" key="8">
    <source>
        <dbReference type="ARBA" id="ARBA00023242"/>
    </source>
</evidence>
<evidence type="ECO:0000256" key="11">
    <source>
        <dbReference type="SAM" id="MobiDB-lite"/>
    </source>
</evidence>
<evidence type="ECO:0000256" key="10">
    <source>
        <dbReference type="SAM" id="Coils"/>
    </source>
</evidence>
<evidence type="ECO:0000256" key="7">
    <source>
        <dbReference type="ARBA" id="ARBA00023163"/>
    </source>
</evidence>
<comment type="similarity">
    <text evidence="2">Belongs to the Mediator complex subunit 28 family.</text>
</comment>
<feature type="region of interest" description="Disordered" evidence="11">
    <location>
        <begin position="117"/>
        <end position="191"/>
    </location>
</feature>
<evidence type="ECO:0000256" key="2">
    <source>
        <dbReference type="ARBA" id="ARBA00005571"/>
    </source>
</evidence>
<dbReference type="EMBL" id="CAXITT010000037">
    <property type="protein sequence ID" value="CAL1528731.1"/>
    <property type="molecule type" value="Genomic_DNA"/>
</dbReference>
<evidence type="ECO:0000313" key="13">
    <source>
        <dbReference type="Proteomes" id="UP001497497"/>
    </source>
</evidence>
<keyword evidence="13" id="KW-1185">Reference proteome</keyword>
<dbReference type="Pfam" id="PF11594">
    <property type="entry name" value="Med28"/>
    <property type="match status" value="1"/>
</dbReference>
<proteinExistence type="inferred from homology"/>
<dbReference type="GO" id="GO:0016592">
    <property type="term" value="C:mediator complex"/>
    <property type="evidence" value="ECO:0007669"/>
    <property type="project" value="TreeGrafter"/>
</dbReference>